<dbReference type="Gene3D" id="2.160.20.20">
    <property type="match status" value="1"/>
</dbReference>
<dbReference type="PANTHER" id="PTHR35037:SF2">
    <property type="match status" value="1"/>
</dbReference>
<dbReference type="Pfam" id="PF03797">
    <property type="entry name" value="Autotransporter"/>
    <property type="match status" value="1"/>
</dbReference>
<gene>
    <name evidence="3" type="ORF">BTJ39_19300</name>
</gene>
<dbReference type="GO" id="GO:0019867">
    <property type="term" value="C:outer membrane"/>
    <property type="evidence" value="ECO:0007669"/>
    <property type="project" value="InterPro"/>
</dbReference>
<name>A0A1S8YG76_9GAMM</name>
<keyword evidence="1" id="KW-0732">Signal</keyword>
<dbReference type="InterPro" id="IPR011050">
    <property type="entry name" value="Pectin_lyase_fold/virulence"/>
</dbReference>
<dbReference type="RefSeq" id="WP_078004350.1">
    <property type="nucleotide sequence ID" value="NZ_MRUL01000018.1"/>
</dbReference>
<reference evidence="3 4" key="1">
    <citation type="submission" date="2016-12" db="EMBL/GenBank/DDBJ databases">
        <title>Izhakiella australiana sp. nov. of genus Izhakiella isolated from Australian desert.</title>
        <authorList>
            <person name="Ji M."/>
        </authorList>
    </citation>
    <scope>NUCLEOTIDE SEQUENCE [LARGE SCALE GENOMIC DNA]</scope>
    <source>
        <strain evidence="3 4">D4N98</strain>
    </source>
</reference>
<dbReference type="AlphaFoldDB" id="A0A1S8YG76"/>
<protein>
    <submittedName>
        <fullName evidence="3">Autotransporter outer membrane beta-barrel domain-containing protein</fullName>
    </submittedName>
</protein>
<dbReference type="InterPro" id="IPR004899">
    <property type="entry name" value="Pertactin_central"/>
</dbReference>
<dbReference type="OrthoDB" id="7052171at2"/>
<comment type="caution">
    <text evidence="3">The sequence shown here is derived from an EMBL/GenBank/DDBJ whole genome shotgun (WGS) entry which is preliminary data.</text>
</comment>
<evidence type="ECO:0000256" key="1">
    <source>
        <dbReference type="ARBA" id="ARBA00022729"/>
    </source>
</evidence>
<dbReference type="Pfam" id="PF03212">
    <property type="entry name" value="Pertactin"/>
    <property type="match status" value="1"/>
</dbReference>
<dbReference type="SUPFAM" id="SSF103515">
    <property type="entry name" value="Autotransporter"/>
    <property type="match status" value="1"/>
</dbReference>
<dbReference type="InterPro" id="IPR006315">
    <property type="entry name" value="OM_autotransptr_brl_dom"/>
</dbReference>
<accession>A0A1S8YG76</accession>
<dbReference type="InterPro" id="IPR036709">
    <property type="entry name" value="Autotransporte_beta_dom_sf"/>
</dbReference>
<dbReference type="PROSITE" id="PS51208">
    <property type="entry name" value="AUTOTRANSPORTER"/>
    <property type="match status" value="1"/>
</dbReference>
<dbReference type="PANTHER" id="PTHR35037">
    <property type="entry name" value="C-TERMINAL REGION OF AIDA-LIKE PROTEIN"/>
    <property type="match status" value="1"/>
</dbReference>
<dbReference type="EMBL" id="MRUL01000018">
    <property type="protein sequence ID" value="OON37965.1"/>
    <property type="molecule type" value="Genomic_DNA"/>
</dbReference>
<dbReference type="InterPro" id="IPR005546">
    <property type="entry name" value="Autotransporte_beta"/>
</dbReference>
<evidence type="ECO:0000259" key="2">
    <source>
        <dbReference type="PROSITE" id="PS51208"/>
    </source>
</evidence>
<evidence type="ECO:0000313" key="4">
    <source>
        <dbReference type="Proteomes" id="UP000190667"/>
    </source>
</evidence>
<dbReference type="SUPFAM" id="SSF51126">
    <property type="entry name" value="Pectin lyase-like"/>
    <property type="match status" value="1"/>
</dbReference>
<keyword evidence="4" id="KW-1185">Reference proteome</keyword>
<dbReference type="SMART" id="SM00869">
    <property type="entry name" value="Autotransporter"/>
    <property type="match status" value="1"/>
</dbReference>
<dbReference type="NCBIfam" id="TIGR01414">
    <property type="entry name" value="autotrans_barl"/>
    <property type="match status" value="1"/>
</dbReference>
<dbReference type="InterPro" id="IPR003991">
    <property type="entry name" value="Pertactin_virulence_factor"/>
</dbReference>
<dbReference type="Proteomes" id="UP000190667">
    <property type="component" value="Unassembled WGS sequence"/>
</dbReference>
<dbReference type="STRING" id="1926881.BTJ39_19300"/>
<feature type="domain" description="Autotransporter" evidence="2">
    <location>
        <begin position="681"/>
        <end position="946"/>
    </location>
</feature>
<proteinExistence type="predicted"/>
<dbReference type="InterPro" id="IPR012332">
    <property type="entry name" value="Autotransporter_pectin_lyase_C"/>
</dbReference>
<evidence type="ECO:0000313" key="3">
    <source>
        <dbReference type="EMBL" id="OON37965.1"/>
    </source>
</evidence>
<organism evidence="3 4">
    <name type="scientific">Izhakiella australiensis</name>
    <dbReference type="NCBI Taxonomy" id="1926881"/>
    <lineage>
        <taxon>Bacteria</taxon>
        <taxon>Pseudomonadati</taxon>
        <taxon>Pseudomonadota</taxon>
        <taxon>Gammaproteobacteria</taxon>
        <taxon>Enterobacterales</taxon>
        <taxon>Erwiniaceae</taxon>
        <taxon>Izhakiella</taxon>
    </lineage>
</organism>
<sequence>MDINFYNQGSQGYFLFNPIKRVFKQAGILGLSAVCFLQPVLAADLGSQQGNAIKVNNGDHIIADATDANGILYGVLNPYFNTGTVDLGNDVTVTAAAPTGNVRGVLILSDESKLTANRLAVNAEGEGAVGLLLSGDKVQADLGSGSQIKVTGTGESYLGRAAGIQLRTGSTLRADRLSIETQGENGIGLKIDDYGSQANLGSGSTIKTNGRISYGVYVAGLNGNSAYGPAVFTSDRLTIDTQGNSAYGMNIQENSIVDLGQGSQITTDGEYAFGIWSSGDVSADALTVFTRGKGSHGIEILEGTARIGAGSHVGSELAGALVANTGSSGAGNPLTNVTLNYFGTQDNRNSLFSGGAWGALARGKGANINLKNTDITVDSQGKLSTALWAQSSAMIAGENITVNGAQGTRGIYAETGSQVDLTGTLAIVMADVRQTAIATEHREGSAVSRINASGKMVINGGIESKGGLINIDMASGSVWTGNAFSDNVNGGALNLSMNNSRWNVVSASNLDNLALNNSTVDFSSAALTDDYYTLQVGTLSGAGTFVLRTDIVGEGNGVNNAGDKLVVTGASSGNHLLTVLNRGDLNTTGHEVLTVVETADGKARGTRFTATSQVELGGYLYDVRQNGNNWELYSAGSAPDPTPTPPITPVADAGGNFLNVGYLLNFAETQTLMQRMGDLRQSSEQGNAWIRGFSGRFDSFASGKLSGFNLDYSGTQFGFDKRITPEIPFYVGTFLGLTQGSPGYRSGNGTVQSHHMGLYTTWMGRSGFYVDGVAKVSWLKNSFSVHDSQENRVSGQGKTSGVGFSLEMGQKFALSNRLYIEPQAQLSYAHQNAARFKASNGLNINLSRYESMIGRSSVLFGYEAEMDSSKINAYLKTGLIREFKGNTAYTLNNAREAHSFKGNAWSNGLGVSASLNNTHTLYLEADSITGKRFNQRQINGGYRFSF</sequence>
<dbReference type="CDD" id="cd01343">
    <property type="entry name" value="PL1_Passenger_AT"/>
    <property type="match status" value="1"/>
</dbReference>
<dbReference type="Gene3D" id="2.40.128.130">
    <property type="entry name" value="Autotransporter beta-domain"/>
    <property type="match status" value="1"/>
</dbReference>
<dbReference type="InterPro" id="IPR051551">
    <property type="entry name" value="Autotransporter_adhesion"/>
</dbReference>
<dbReference type="PRINTS" id="PR01484">
    <property type="entry name" value="PRTACTNFAMLY"/>
</dbReference>